<keyword evidence="7" id="KW-0509">mRNA transport</keyword>
<proteinExistence type="inferred from homology"/>
<evidence type="ECO:0000256" key="18">
    <source>
        <dbReference type="ARBA" id="ARBA00038387"/>
    </source>
</evidence>
<evidence type="ECO:0000256" key="15">
    <source>
        <dbReference type="ARBA" id="ARBA00023242"/>
    </source>
</evidence>
<feature type="domain" description="Nucleoporin Nup188 N-terminal subdomain III" evidence="21">
    <location>
        <begin position="734"/>
        <end position="868"/>
    </location>
</feature>
<dbReference type="PRINTS" id="PR00126">
    <property type="entry name" value="ATPASEGAMMA"/>
</dbReference>
<evidence type="ECO:0000256" key="14">
    <source>
        <dbReference type="ARBA" id="ARBA00023196"/>
    </source>
</evidence>
<dbReference type="NCBIfam" id="TIGR01146">
    <property type="entry name" value="ATPsyn_F1gamma"/>
    <property type="match status" value="1"/>
</dbReference>
<dbReference type="Pfam" id="PF10487">
    <property type="entry name" value="Nup188_N"/>
    <property type="match status" value="1"/>
</dbReference>
<keyword evidence="9" id="KW-0811">Translocation</keyword>
<dbReference type="PANTHER" id="PTHR31431">
    <property type="entry name" value="NUCLEOPORIN NUP188 HOMOLOG"/>
    <property type="match status" value="1"/>
</dbReference>
<keyword evidence="13" id="KW-0472">Membrane</keyword>
<dbReference type="InterPro" id="IPR018864">
    <property type="entry name" value="Nucleoporin_Nup188_N"/>
</dbReference>
<evidence type="ECO:0000256" key="12">
    <source>
        <dbReference type="ARBA" id="ARBA00023132"/>
    </source>
</evidence>
<evidence type="ECO:0000256" key="5">
    <source>
        <dbReference type="ARBA" id="ARBA00022781"/>
    </source>
</evidence>
<name>A0A7G3AIV7_LUTLO</name>
<comment type="similarity">
    <text evidence="18">Belongs to the Nup188 family.</text>
</comment>
<keyword evidence="5" id="KW-0375">Hydrogen ion transport</keyword>
<dbReference type="PROSITE" id="PS00153">
    <property type="entry name" value="ATPASE_GAMMA"/>
    <property type="match status" value="1"/>
</dbReference>
<dbReference type="GO" id="GO:0051028">
    <property type="term" value="P:mRNA transport"/>
    <property type="evidence" value="ECO:0007669"/>
    <property type="project" value="UniProtKB-KW"/>
</dbReference>
<keyword evidence="16" id="KW-0066">ATP synthesis</keyword>
<evidence type="ECO:0000256" key="16">
    <source>
        <dbReference type="ARBA" id="ARBA00023310"/>
    </source>
</evidence>
<evidence type="ECO:0000256" key="2">
    <source>
        <dbReference type="ARBA" id="ARBA00004637"/>
    </source>
</evidence>
<keyword evidence="10" id="KW-0406">Ion transport</keyword>
<dbReference type="CDD" id="cd12151">
    <property type="entry name" value="F1-ATPase_gamma"/>
    <property type="match status" value="1"/>
</dbReference>
<dbReference type="Gene3D" id="1.10.287.80">
    <property type="entry name" value="ATP synthase, gamma subunit, helix hairpin domain"/>
    <property type="match status" value="1"/>
</dbReference>
<dbReference type="GO" id="GO:0046933">
    <property type="term" value="F:proton-transporting ATP synthase activity, rotational mechanism"/>
    <property type="evidence" value="ECO:0007669"/>
    <property type="project" value="InterPro"/>
</dbReference>
<dbReference type="SUPFAM" id="SSF52943">
    <property type="entry name" value="ATP synthase (F1-ATPase), gamma subunit"/>
    <property type="match status" value="1"/>
</dbReference>
<dbReference type="InterPro" id="IPR048883">
    <property type="entry name" value="Nup188_N-subdom_III"/>
</dbReference>
<evidence type="ECO:0000256" key="6">
    <source>
        <dbReference type="ARBA" id="ARBA00022792"/>
    </source>
</evidence>
<evidence type="ECO:0000256" key="7">
    <source>
        <dbReference type="ARBA" id="ARBA00022816"/>
    </source>
</evidence>
<dbReference type="GO" id="GO:0017056">
    <property type="term" value="F:structural constituent of nuclear pore"/>
    <property type="evidence" value="ECO:0007669"/>
    <property type="project" value="InterPro"/>
</dbReference>
<evidence type="ECO:0000256" key="4">
    <source>
        <dbReference type="ARBA" id="ARBA00022448"/>
    </source>
</evidence>
<evidence type="ECO:0000256" key="19">
    <source>
        <dbReference type="ARBA" id="ARBA00040174"/>
    </source>
</evidence>
<dbReference type="GO" id="GO:0006405">
    <property type="term" value="P:RNA export from nucleus"/>
    <property type="evidence" value="ECO:0007669"/>
    <property type="project" value="TreeGrafter"/>
</dbReference>
<keyword evidence="6" id="KW-0999">Mitochondrion inner membrane</keyword>
<dbReference type="InterPro" id="IPR023632">
    <property type="entry name" value="ATP_synth_F1_gsu_CS"/>
</dbReference>
<dbReference type="GO" id="GO:0044611">
    <property type="term" value="C:nuclear pore inner ring"/>
    <property type="evidence" value="ECO:0007669"/>
    <property type="project" value="TreeGrafter"/>
</dbReference>
<keyword evidence="8" id="KW-0653">Protein transport</keyword>
<dbReference type="InterPro" id="IPR000131">
    <property type="entry name" value="ATP_synth_F1_gsu"/>
</dbReference>
<dbReference type="FunFam" id="3.40.1380.10:FF:000003">
    <property type="entry name" value="ATP synthase subunit gamma"/>
    <property type="match status" value="1"/>
</dbReference>
<dbReference type="Pfam" id="PF21093">
    <property type="entry name" value="Nup188_N-subdom_III"/>
    <property type="match status" value="2"/>
</dbReference>
<keyword evidence="4" id="KW-0813">Transport</keyword>
<evidence type="ECO:0000313" key="22">
    <source>
        <dbReference type="EMBL" id="MBC1171704.1"/>
    </source>
</evidence>
<evidence type="ECO:0000256" key="1">
    <source>
        <dbReference type="ARBA" id="ARBA00004567"/>
    </source>
</evidence>
<keyword evidence="11" id="KW-0496">Mitochondrion</keyword>
<evidence type="ECO:0000256" key="9">
    <source>
        <dbReference type="ARBA" id="ARBA00023010"/>
    </source>
</evidence>
<sequence length="1963" mass="222295">MSKSADDLIQWKLMWKLVSGNNYDTPIEDVYDKLSEVVDKLRQGLKQYGKSSTASDEKLRKVVKEAGQEKLLSFCQRLQHFLDIDALQAWSLLCSYLVTEYRGAPNSLPLYTANEENKMQFLQDIWNFYSMERMVVLKIVRNILEFHTSNVHPYAEVYEKVLGEIGLKKLRESLLSQLEGLIKEPAPSVSNYGEQLFNKVHLWCERKLKEINEVLHLLILVVHFDGISVDELKQLLDLFKYHSFGRQQQYTERSSHCDLANKINFSEQPEHGPILLFWMLLNFRLPSTELDDELTRKYTRCGGKATQLGVFQYLTEMIREPMFKEPSLLSKIIRMSVYENLGFLRDLFDSDGSVGLRPGVFDLLAELLKTPAIASDFCQGDDCGVKSLFNTAVEYFPAEILPLAQLATSLASAGSAQCAFIAKILHNLPVYTEPQSQKQFDLRSHTREDEYVLASSYSPFPNIAYVIPKGTLVEVIDKKDHTLIHFKTPLDFFHALHHEMNEFIRETQHYTKITENRLERLTAGIRCLAAVLKRIKSAGDITESLVFPTEVVFSFLDKFSDVPEPSMELMASCLDVCTALIPLFPGEILRRVINRSILPTIPNRTLSHEDYARAVSFNSGIVGLYLVNCETTRGKYDFLKAYFRFLKAASAGDGDTDRVYNVELPGLLFLLHAVFPHCHSWKFVEEADKSAVYIFTLEYFLRILQDGVAGKTHRNLETHVQAETNWMMIASSGPNLVIQLSMAILMHILKQKVTLPDSGMSLSTLETIIYTQPKQRDTLRIIPVVTSYMDNIFNRRLPLLACRLLRRFAIEFRMSLMACLDMDADHIRMVFLQRLRDEMERDDVKIAVLEFVEACIDRQPGLVEAFFSVTNERRVLPFKGSKLEALTEGIPIYMTEYLTVVNRDPDKIANPLLSRIMSLFHAIWRNNMQNLVGNLVTGDTFWPSLCSPLFTTINPTIKAYSQLFNIMGIEAFKLSTAESMPVKLRESFEKFLEPKCFTKWIETVFTFADADDRAEGEVPEWLCRLQSFKDLMVVLLRRKFPEISSKSKQILTRICFQRLVGKAKAADDYRPVIILAELFLVAMENSLGKFVDNEKEDRELLKDSSTLLNCLAISYTDIHVRAREAILGSIIQIIRALPSNLVQDVEVTKSLICATMDIICTELVDVERGVREKDTNTPHRVFYLWLNLLPPRELNQGQEPGKWHTQHWLPIYTRGVELVAIMLQRNTHIFFNNAITFVGVHEEYLIASITLAKESLEPNALALIKTVLDLVYEVAKSIQQLMDHAISLLHRPNQLNQLLTTPLTSTNVRSDPNPPVQANKFLITAMNELIEIIILCAKTLLIFSPKLMDLLCEPEFQASKWQALIEIQFQTPTLNESVRHLSLGALLTAVVTFTKALKLIQYNFTEVPLNYKDPDRTEQSISISATDLSQSTTSPRPVFGKTLSTSSYGTPSASEEILSKLNGKLCVMALEYCLTLVGSQSLLALRDPNLSILDKQLIRKELMSTELAFFHDFVKKRILLNGRTLGGRKKYGFLSILGFSTSTNEESAEAPRASTSRGHGQRDSMRVNVVKKMHLQQKTQAFAGSTPRKEVGTVATPRFGENITPIKKTTHQDENIFEKRLCLREEIRFHEGDPPPPPLNIAKLVEEDYLHFLSYLFTVLCHSERLTVAGPLLRAPAIQGAEQQRGMATLKAISIRLKSVKNIQKITQSMKMVSAAKYSRAERDLKKARPFGVGSQQFYEKAEIAPAEQTEKKHLVIAMTSDRGLCGAVHSGVARLIRNELADPAKAANTKIVCVGDKSRSILARIFGQNIVFVANEVGRLPPTFIDASKLATEILNCGYDFTDGKIVYNRFKSVVSYSLSDMPIFSRSSVEGSANLAVYDSLDADVIQNYLEFSLASLLFYAMKEGACSEQSSRMTAMDNASKNAGEMIDKLTLTFNRTRQAVITRELIEIISGASALEKEK</sequence>
<dbReference type="EMBL" id="GITU01003001">
    <property type="protein sequence ID" value="MBC1171704.1"/>
    <property type="molecule type" value="Transcribed_RNA"/>
</dbReference>
<evidence type="ECO:0000256" key="3">
    <source>
        <dbReference type="ARBA" id="ARBA00007681"/>
    </source>
</evidence>
<comment type="similarity">
    <text evidence="3">Belongs to the ATPase gamma chain family.</text>
</comment>
<keyword evidence="12" id="KW-0906">Nuclear pore complex</keyword>
<dbReference type="GO" id="GO:0005743">
    <property type="term" value="C:mitochondrial inner membrane"/>
    <property type="evidence" value="ECO:0007669"/>
    <property type="project" value="UniProtKB-SubCell"/>
</dbReference>
<dbReference type="InterPro" id="IPR044840">
    <property type="entry name" value="Nup188"/>
</dbReference>
<evidence type="ECO:0000256" key="11">
    <source>
        <dbReference type="ARBA" id="ARBA00023128"/>
    </source>
</evidence>
<evidence type="ECO:0000259" key="20">
    <source>
        <dbReference type="Pfam" id="PF10487"/>
    </source>
</evidence>
<keyword evidence="14" id="KW-0139">CF(1)</keyword>
<evidence type="ECO:0000259" key="21">
    <source>
        <dbReference type="Pfam" id="PF21093"/>
    </source>
</evidence>
<dbReference type="InterPro" id="IPR035968">
    <property type="entry name" value="ATP_synth_F1_ATPase_gsu"/>
</dbReference>
<dbReference type="GO" id="GO:0006606">
    <property type="term" value="P:protein import into nucleus"/>
    <property type="evidence" value="ECO:0007669"/>
    <property type="project" value="TreeGrafter"/>
</dbReference>
<evidence type="ECO:0000256" key="10">
    <source>
        <dbReference type="ARBA" id="ARBA00023065"/>
    </source>
</evidence>
<dbReference type="GO" id="GO:0045259">
    <property type="term" value="C:proton-transporting ATP synthase complex"/>
    <property type="evidence" value="ECO:0007669"/>
    <property type="project" value="UniProtKB-KW"/>
</dbReference>
<dbReference type="PANTHER" id="PTHR31431:SF1">
    <property type="entry name" value="NUCLEOPORIN NUP188"/>
    <property type="match status" value="1"/>
</dbReference>
<dbReference type="VEuPathDB" id="VectorBase:LLONM1_001293"/>
<feature type="domain" description="Nucleoporin Nup188 N-terminal subdomain III" evidence="21">
    <location>
        <begin position="483"/>
        <end position="708"/>
    </location>
</feature>
<dbReference type="Pfam" id="PF00231">
    <property type="entry name" value="ATP-synt"/>
    <property type="match status" value="1"/>
</dbReference>
<comment type="subcellular location">
    <subcellularLocation>
        <location evidence="2">Mitochondrion inner membrane</location>
        <topology evidence="2">Peripheral membrane protein</topology>
    </subcellularLocation>
    <subcellularLocation>
        <location evidence="1">Nucleus</location>
        <location evidence="1">Nuclear pore complex</location>
    </subcellularLocation>
</comment>
<protein>
    <recommendedName>
        <fullName evidence="19">Nucleoporin NUP188</fullName>
    </recommendedName>
    <alternativeName>
        <fullName evidence="17">F-ATPase gamma subunit</fullName>
    </alternativeName>
</protein>
<keyword evidence="15" id="KW-0539">Nucleus</keyword>
<evidence type="ECO:0000256" key="13">
    <source>
        <dbReference type="ARBA" id="ARBA00023136"/>
    </source>
</evidence>
<evidence type="ECO:0000256" key="8">
    <source>
        <dbReference type="ARBA" id="ARBA00022927"/>
    </source>
</evidence>
<evidence type="ECO:0000256" key="17">
    <source>
        <dbReference type="ARBA" id="ARBA00031066"/>
    </source>
</evidence>
<reference evidence="22" key="1">
    <citation type="journal article" date="2020" name="BMC">
        <title>Leishmania infection induces a limited differential gene expression in the sand fly midgut.</title>
        <authorList>
            <person name="Coutinho-Abreu I.V."/>
            <person name="Serafim T.D."/>
            <person name="Meneses C."/>
            <person name="Kamhawi S."/>
            <person name="Oliveira F."/>
            <person name="Valenzuela J.G."/>
        </authorList>
    </citation>
    <scope>NUCLEOTIDE SEQUENCE</scope>
    <source>
        <strain evidence="22">Jacobina</strain>
        <tissue evidence="22">Midgut</tissue>
    </source>
</reference>
<feature type="domain" description="Nucleoporin Nup188 N-terminal" evidence="20">
    <location>
        <begin position="33"/>
        <end position="246"/>
    </location>
</feature>
<accession>A0A7G3AIV7</accession>
<organism evidence="22">
    <name type="scientific">Lutzomyia longipalpis</name>
    <name type="common">Sand fly</name>
    <dbReference type="NCBI Taxonomy" id="7200"/>
    <lineage>
        <taxon>Eukaryota</taxon>
        <taxon>Metazoa</taxon>
        <taxon>Ecdysozoa</taxon>
        <taxon>Arthropoda</taxon>
        <taxon>Hexapoda</taxon>
        <taxon>Insecta</taxon>
        <taxon>Pterygota</taxon>
        <taxon>Neoptera</taxon>
        <taxon>Endopterygota</taxon>
        <taxon>Diptera</taxon>
        <taxon>Nematocera</taxon>
        <taxon>Psychodoidea</taxon>
        <taxon>Psychodidae</taxon>
        <taxon>Lutzomyia</taxon>
        <taxon>Lutzomyia</taxon>
    </lineage>
</organism>
<dbReference type="Gene3D" id="3.40.1380.10">
    <property type="match status" value="1"/>
</dbReference>